<dbReference type="EMBL" id="QPFP01000036">
    <property type="protein sequence ID" value="TEB27935.1"/>
    <property type="molecule type" value="Genomic_DNA"/>
</dbReference>
<dbReference type="AlphaFoldDB" id="A0A4Y7T1B2"/>
<dbReference type="Proteomes" id="UP000298030">
    <property type="component" value="Unassembled WGS sequence"/>
</dbReference>
<feature type="region of interest" description="Disordered" evidence="1">
    <location>
        <begin position="33"/>
        <end position="68"/>
    </location>
</feature>
<keyword evidence="3" id="KW-1185">Reference proteome</keyword>
<organism evidence="2 3">
    <name type="scientific">Coprinellus micaceus</name>
    <name type="common">Glistening ink-cap mushroom</name>
    <name type="synonym">Coprinus micaceus</name>
    <dbReference type="NCBI Taxonomy" id="71717"/>
    <lineage>
        <taxon>Eukaryota</taxon>
        <taxon>Fungi</taxon>
        <taxon>Dikarya</taxon>
        <taxon>Basidiomycota</taxon>
        <taxon>Agaricomycotina</taxon>
        <taxon>Agaricomycetes</taxon>
        <taxon>Agaricomycetidae</taxon>
        <taxon>Agaricales</taxon>
        <taxon>Agaricineae</taxon>
        <taxon>Psathyrellaceae</taxon>
        <taxon>Coprinellus</taxon>
    </lineage>
</organism>
<name>A0A4Y7T1B2_COPMI</name>
<evidence type="ECO:0000313" key="2">
    <source>
        <dbReference type="EMBL" id="TEB27935.1"/>
    </source>
</evidence>
<evidence type="ECO:0000256" key="1">
    <source>
        <dbReference type="SAM" id="MobiDB-lite"/>
    </source>
</evidence>
<gene>
    <name evidence="2" type="ORF">FA13DRAFT_843568</name>
</gene>
<proteinExistence type="predicted"/>
<protein>
    <submittedName>
        <fullName evidence="2">Uncharacterized protein</fullName>
    </submittedName>
</protein>
<sequence>MYKSSYLDPTTAHARVTVRHQCVSSLRGTLGSTSVTHLHRDRQLADRRSASSAHRRGRRDRNSKLKTS</sequence>
<comment type="caution">
    <text evidence="2">The sequence shown here is derived from an EMBL/GenBank/DDBJ whole genome shotgun (WGS) entry which is preliminary data.</text>
</comment>
<reference evidence="2 3" key="1">
    <citation type="journal article" date="2019" name="Nat. Ecol. Evol.">
        <title>Megaphylogeny resolves global patterns of mushroom evolution.</title>
        <authorList>
            <person name="Varga T."/>
            <person name="Krizsan K."/>
            <person name="Foldi C."/>
            <person name="Dima B."/>
            <person name="Sanchez-Garcia M."/>
            <person name="Sanchez-Ramirez S."/>
            <person name="Szollosi G.J."/>
            <person name="Szarkandi J.G."/>
            <person name="Papp V."/>
            <person name="Albert L."/>
            <person name="Andreopoulos W."/>
            <person name="Angelini C."/>
            <person name="Antonin V."/>
            <person name="Barry K.W."/>
            <person name="Bougher N.L."/>
            <person name="Buchanan P."/>
            <person name="Buyck B."/>
            <person name="Bense V."/>
            <person name="Catcheside P."/>
            <person name="Chovatia M."/>
            <person name="Cooper J."/>
            <person name="Damon W."/>
            <person name="Desjardin D."/>
            <person name="Finy P."/>
            <person name="Geml J."/>
            <person name="Haridas S."/>
            <person name="Hughes K."/>
            <person name="Justo A."/>
            <person name="Karasinski D."/>
            <person name="Kautmanova I."/>
            <person name="Kiss B."/>
            <person name="Kocsube S."/>
            <person name="Kotiranta H."/>
            <person name="LaButti K.M."/>
            <person name="Lechner B.E."/>
            <person name="Liimatainen K."/>
            <person name="Lipzen A."/>
            <person name="Lukacs Z."/>
            <person name="Mihaltcheva S."/>
            <person name="Morgado L.N."/>
            <person name="Niskanen T."/>
            <person name="Noordeloos M.E."/>
            <person name="Ohm R.A."/>
            <person name="Ortiz-Santana B."/>
            <person name="Ovrebo C."/>
            <person name="Racz N."/>
            <person name="Riley R."/>
            <person name="Savchenko A."/>
            <person name="Shiryaev A."/>
            <person name="Soop K."/>
            <person name="Spirin V."/>
            <person name="Szebenyi C."/>
            <person name="Tomsovsky M."/>
            <person name="Tulloss R.E."/>
            <person name="Uehling J."/>
            <person name="Grigoriev I.V."/>
            <person name="Vagvolgyi C."/>
            <person name="Papp T."/>
            <person name="Martin F.M."/>
            <person name="Miettinen O."/>
            <person name="Hibbett D.S."/>
            <person name="Nagy L.G."/>
        </authorList>
    </citation>
    <scope>NUCLEOTIDE SEQUENCE [LARGE SCALE GENOMIC DNA]</scope>
    <source>
        <strain evidence="2 3">FP101781</strain>
    </source>
</reference>
<evidence type="ECO:0000313" key="3">
    <source>
        <dbReference type="Proteomes" id="UP000298030"/>
    </source>
</evidence>
<accession>A0A4Y7T1B2</accession>